<protein>
    <recommendedName>
        <fullName evidence="3">Resolvase/invertase-type recombinase catalytic domain-containing protein</fullName>
    </recommendedName>
</protein>
<organism evidence="1 2">
    <name type="scientific">Nocardia vinacea</name>
    <dbReference type="NCBI Taxonomy" id="96468"/>
    <lineage>
        <taxon>Bacteria</taxon>
        <taxon>Bacillati</taxon>
        <taxon>Actinomycetota</taxon>
        <taxon>Actinomycetes</taxon>
        <taxon>Mycobacteriales</taxon>
        <taxon>Nocardiaceae</taxon>
        <taxon>Nocardia</taxon>
    </lineage>
</organism>
<sequence length="130" mass="14265">MSGSEPWEVVGRLASETGSLGNGVAIKPWAIGFVRWDISGSMVDHDLRATRCCAARMGYELVSMKVGPQGDPVARLLAAIVRCGAHAVIVPSREHIWASRRAVTEICDLVVVAGDTVWERGHQWPRWFAR</sequence>
<dbReference type="EMBL" id="CP109441">
    <property type="protein sequence ID" value="WUV46893.1"/>
    <property type="molecule type" value="Genomic_DNA"/>
</dbReference>
<proteinExistence type="predicted"/>
<dbReference type="Proteomes" id="UP001432062">
    <property type="component" value="Chromosome"/>
</dbReference>
<accession>A0ABZ1YV37</accession>
<evidence type="ECO:0008006" key="3">
    <source>
        <dbReference type="Google" id="ProtNLM"/>
    </source>
</evidence>
<evidence type="ECO:0000313" key="1">
    <source>
        <dbReference type="EMBL" id="WUV46893.1"/>
    </source>
</evidence>
<gene>
    <name evidence="1" type="ORF">OG563_01125</name>
</gene>
<reference evidence="1" key="1">
    <citation type="submission" date="2022-10" db="EMBL/GenBank/DDBJ databases">
        <title>The complete genomes of actinobacterial strains from the NBC collection.</title>
        <authorList>
            <person name="Joergensen T.S."/>
            <person name="Alvarez Arevalo M."/>
            <person name="Sterndorff E.B."/>
            <person name="Faurdal D."/>
            <person name="Vuksanovic O."/>
            <person name="Mourched A.-S."/>
            <person name="Charusanti P."/>
            <person name="Shaw S."/>
            <person name="Blin K."/>
            <person name="Weber T."/>
        </authorList>
    </citation>
    <scope>NUCLEOTIDE SEQUENCE</scope>
    <source>
        <strain evidence="1">NBC_01482</strain>
    </source>
</reference>
<dbReference type="RefSeq" id="WP_327099806.1">
    <property type="nucleotide sequence ID" value="NZ_CP109149.1"/>
</dbReference>
<keyword evidence="2" id="KW-1185">Reference proteome</keyword>
<evidence type="ECO:0000313" key="2">
    <source>
        <dbReference type="Proteomes" id="UP001432062"/>
    </source>
</evidence>
<name>A0ABZ1YV37_9NOCA</name>